<protein>
    <recommendedName>
        <fullName evidence="4">Malate dehydrogenase</fullName>
    </recommendedName>
</protein>
<evidence type="ECO:0008006" key="4">
    <source>
        <dbReference type="Google" id="ProtNLM"/>
    </source>
</evidence>
<dbReference type="EMBL" id="JABCKV010000162">
    <property type="protein sequence ID" value="KAG5642727.1"/>
    <property type="molecule type" value="Genomic_DNA"/>
</dbReference>
<comment type="caution">
    <text evidence="2">The sequence shown here is derived from an EMBL/GenBank/DDBJ whole genome shotgun (WGS) entry which is preliminary data.</text>
</comment>
<evidence type="ECO:0000313" key="3">
    <source>
        <dbReference type="Proteomes" id="UP000775547"/>
    </source>
</evidence>
<gene>
    <name evidence="2" type="ORF">DXG03_002272</name>
</gene>
<feature type="chain" id="PRO_5040461070" description="Malate dehydrogenase" evidence="1">
    <location>
        <begin position="18"/>
        <end position="205"/>
    </location>
</feature>
<dbReference type="InterPro" id="IPR021851">
    <property type="entry name" value="DUF3455"/>
</dbReference>
<reference evidence="2" key="2">
    <citation type="submission" date="2021-10" db="EMBL/GenBank/DDBJ databases">
        <title>Phylogenomics reveals ancestral predisposition of the termite-cultivated fungus Termitomyces towards a domesticated lifestyle.</title>
        <authorList>
            <person name="Auxier B."/>
            <person name="Grum-Grzhimaylo A."/>
            <person name="Cardenas M.E."/>
            <person name="Lodge J.D."/>
            <person name="Laessoe T."/>
            <person name="Pedersen O."/>
            <person name="Smith M.E."/>
            <person name="Kuyper T.W."/>
            <person name="Franco-Molano E.A."/>
            <person name="Baroni T.J."/>
            <person name="Aanen D.K."/>
        </authorList>
    </citation>
    <scope>NUCLEOTIDE SEQUENCE</scope>
    <source>
        <strain evidence="2">AP01</strain>
        <tissue evidence="2">Mycelium</tissue>
    </source>
</reference>
<proteinExistence type="predicted"/>
<evidence type="ECO:0000313" key="2">
    <source>
        <dbReference type="EMBL" id="KAG5642727.1"/>
    </source>
</evidence>
<organism evidence="2 3">
    <name type="scientific">Asterophora parasitica</name>
    <dbReference type="NCBI Taxonomy" id="117018"/>
    <lineage>
        <taxon>Eukaryota</taxon>
        <taxon>Fungi</taxon>
        <taxon>Dikarya</taxon>
        <taxon>Basidiomycota</taxon>
        <taxon>Agaricomycotina</taxon>
        <taxon>Agaricomycetes</taxon>
        <taxon>Agaricomycetidae</taxon>
        <taxon>Agaricales</taxon>
        <taxon>Tricholomatineae</taxon>
        <taxon>Lyophyllaceae</taxon>
        <taxon>Asterophora</taxon>
    </lineage>
</organism>
<dbReference type="PANTHER" id="PTHR35567">
    <property type="entry name" value="MALATE DEHYDROGENASE (AFU_ORTHOLOGUE AFUA_2G13800)"/>
    <property type="match status" value="1"/>
</dbReference>
<keyword evidence="3" id="KW-1185">Reference proteome</keyword>
<reference evidence="2" key="1">
    <citation type="submission" date="2020-07" db="EMBL/GenBank/DDBJ databases">
        <authorList>
            <person name="Nieuwenhuis M."/>
            <person name="Van De Peppel L.J.J."/>
        </authorList>
    </citation>
    <scope>NUCLEOTIDE SEQUENCE</scope>
    <source>
        <strain evidence="2">AP01</strain>
        <tissue evidence="2">Mycelium</tissue>
    </source>
</reference>
<dbReference type="OrthoDB" id="1859733at2759"/>
<feature type="signal peptide" evidence="1">
    <location>
        <begin position="1"/>
        <end position="17"/>
    </location>
</feature>
<sequence length="205" mass="21527">MLATTLLTFALASCAFAYPSYRTCDISNASIAYPEGASTLPAPINKPSYVAVAIGTQNYTCSAAGTYNLVGAVAELYDTSCLYNTPLFSKVATRAYKAWKSAPASWTPQKAIRLLYPTPAALGQHYFVTNPVTGVGSSPKWDFTSTGATKGNANAYVVAAKNTGLAAPTGAQDIDWVYLKSVAGSLAQEVYRVDTRGGQPPASTN</sequence>
<name>A0A9P7G8P1_9AGAR</name>
<dbReference type="AlphaFoldDB" id="A0A9P7G8P1"/>
<dbReference type="PANTHER" id="PTHR35567:SF1">
    <property type="entry name" value="CONSERVED FUNGAL PROTEIN (AFU_ORTHOLOGUE AFUA_1G14230)"/>
    <property type="match status" value="1"/>
</dbReference>
<evidence type="ECO:0000256" key="1">
    <source>
        <dbReference type="SAM" id="SignalP"/>
    </source>
</evidence>
<dbReference type="Pfam" id="PF11937">
    <property type="entry name" value="DUF3455"/>
    <property type="match status" value="1"/>
</dbReference>
<accession>A0A9P7G8P1</accession>
<keyword evidence="1" id="KW-0732">Signal</keyword>
<dbReference type="Proteomes" id="UP000775547">
    <property type="component" value="Unassembled WGS sequence"/>
</dbReference>